<feature type="region of interest" description="Disordered" evidence="3">
    <location>
        <begin position="332"/>
        <end position="360"/>
    </location>
</feature>
<sequence length="1213" mass="116971">MLVPIQEQAEHHTMAVFTVTTNADVVNANDGVLSLREAITQANASAVADTITFSASVATSLFVSVGTFANPAGFEIKAAGGALTINGDVDDDGQADIALNNGFGTKFTINQGANLTLVGVDFVNGNSQATPAEGGANQGRGADSTVPAGPATIAGGYAVDLDGDNILDGNEKDRALAYFGQDALDNTPAGDGAAGGAGAKGEDRGGAIVNAGTLTLIRVGFGDNNAEGGRGGTGGQGGAGGFTFGGRAGIDGHVITDLIFFNNQKHPLWVEPGDGGDGGNGSAGGDGGDGGAGGAGGHAGGAILNQAGASLSLTDVVFGGRLVSGYIEEGNTAKGGNGAQGGAGGWGSAGGKGGEGGDDGYTSDSYELAFSYVDGNGQTVHLPEAQVVDPGTLYSGKAGVGGDGGAGGDGGDAGANGRGGSAAGAILNLGTLTGKAAVTDFNSASAGTSAATVSIGGKGAAGGAAGAGGLEYPDLYIIAFGTPQDDLVLPTRTNAASGAAGLAGFDGATGSVGPAGQASSGILTLASGTQSVASGDALVYLHRLSGSTDATDRISFNIIRVGDVGSTLTVHWRIVGTGAQGVTASDFVGGALPSGSVTLAEVTGYTLGGSYDRYYAGPPVTAAKSVTRVDVDLAAALAGELREGFRIDLTSVATSKPAVSATLGTAAVVGYVAGVAPAGPTAGPDSLAGGTGADSIAGLGGNDTLLGLGGNDTLNGGAGGDSMIGAAGNDFYYVDSALDRVVEAANGGIDTVISTITHTLAANVEKLILSGIGVIDGIGNTLGNTLTGNGAANRLSGGAGSDTLSGFAGADTLDGGAGSDRLVGGTQDDTYMVDAATDVVVELANQGIDSVRTSLASHTLAANVERLIATTGTAHNFAGNALDNAITGHNGADTLNGGGGNDTLDGGGGGDRMTGDVGNDTFLVNAATDVVIEGLNQGIDTVRTGLATYTLAANVETLVATTANAHSFIGNGLGNTITGLGGADTLNGGGGNDTLDGGAGNDRLIGGIGNDTFLAQTGDVVVEAPNQGADTVMATGGTAFTLGANLETLLLGGTVKTGTGNGLANTIAGNAAANVLSGLAGADQLSGLGGNDILIGGTDSDTLTGGAGADQFRLTSLADSTLAAPDVITDFTFVGGLPDRISLALIDADALLAGNQAFVYRGANFAGAAGDLRVQPGGGGLYVAAGDVNGDQLPDFAIVIQSATAPVAGWFIL</sequence>
<dbReference type="EMBL" id="JAHYBZ010000005">
    <property type="protein sequence ID" value="MBW6399512.1"/>
    <property type="molecule type" value="Genomic_DNA"/>
</dbReference>
<evidence type="ECO:0000256" key="3">
    <source>
        <dbReference type="SAM" id="MobiDB-lite"/>
    </source>
</evidence>
<evidence type="ECO:0008006" key="6">
    <source>
        <dbReference type="Google" id="ProtNLM"/>
    </source>
</evidence>
<accession>A0ABS7ACP2</accession>
<dbReference type="PROSITE" id="PS00330">
    <property type="entry name" value="HEMOLYSIN_CALCIUM"/>
    <property type="match status" value="7"/>
</dbReference>
<gene>
    <name evidence="4" type="ORF">KPL78_16765</name>
</gene>
<keyword evidence="5" id="KW-1185">Reference proteome</keyword>
<dbReference type="Pfam" id="PF00353">
    <property type="entry name" value="HemolysinCabind"/>
    <property type="match status" value="5"/>
</dbReference>
<comment type="caution">
    <text evidence="4">The sequence shown here is derived from an EMBL/GenBank/DDBJ whole genome shotgun (WGS) entry which is preliminary data.</text>
</comment>
<dbReference type="InterPro" id="IPR050557">
    <property type="entry name" value="RTX_toxin/Mannuronan_C5-epim"/>
</dbReference>
<protein>
    <recommendedName>
        <fullName evidence="6">Calcium-binding protein</fullName>
    </recommendedName>
</protein>
<feature type="compositionally biased region" description="Gly residues" evidence="3">
    <location>
        <begin position="273"/>
        <end position="295"/>
    </location>
</feature>
<evidence type="ECO:0000313" key="5">
    <source>
        <dbReference type="Proteomes" id="UP001196565"/>
    </source>
</evidence>
<evidence type="ECO:0000256" key="2">
    <source>
        <dbReference type="ARBA" id="ARBA00022525"/>
    </source>
</evidence>
<dbReference type="Proteomes" id="UP001196565">
    <property type="component" value="Unassembled WGS sequence"/>
</dbReference>
<evidence type="ECO:0000313" key="4">
    <source>
        <dbReference type="EMBL" id="MBW6399512.1"/>
    </source>
</evidence>
<reference evidence="4 5" key="1">
    <citation type="submission" date="2021-07" db="EMBL/GenBank/DDBJ databases">
        <authorList>
            <person name="So Y."/>
        </authorList>
    </citation>
    <scope>NUCLEOTIDE SEQUENCE [LARGE SCALE GENOMIC DNA]</scope>
    <source>
        <strain evidence="4 5">HJA6</strain>
    </source>
</reference>
<dbReference type="PRINTS" id="PR00313">
    <property type="entry name" value="CABNDNGRPT"/>
</dbReference>
<dbReference type="Gene3D" id="2.150.10.10">
    <property type="entry name" value="Serralysin-like metalloprotease, C-terminal"/>
    <property type="match status" value="4"/>
</dbReference>
<name>A0ABS7ACP2_9PROT</name>
<dbReference type="InterPro" id="IPR011049">
    <property type="entry name" value="Serralysin-like_metalloprot_C"/>
</dbReference>
<dbReference type="RefSeq" id="WP_219764112.1">
    <property type="nucleotide sequence ID" value="NZ_JAHYBZ010000005.1"/>
</dbReference>
<keyword evidence="2" id="KW-0964">Secreted</keyword>
<feature type="compositionally biased region" description="Gly residues" evidence="3">
    <location>
        <begin position="333"/>
        <end position="354"/>
    </location>
</feature>
<dbReference type="InterPro" id="IPR001343">
    <property type="entry name" value="Hemolysn_Ca-bd"/>
</dbReference>
<dbReference type="SUPFAM" id="SSF51120">
    <property type="entry name" value="beta-Roll"/>
    <property type="match status" value="4"/>
</dbReference>
<proteinExistence type="predicted"/>
<dbReference type="PANTHER" id="PTHR38340">
    <property type="entry name" value="S-LAYER PROTEIN"/>
    <property type="match status" value="1"/>
</dbReference>
<evidence type="ECO:0000256" key="1">
    <source>
        <dbReference type="ARBA" id="ARBA00004613"/>
    </source>
</evidence>
<organism evidence="4 5">
    <name type="scientific">Roseomonas alba</name>
    <dbReference type="NCBI Taxonomy" id="2846776"/>
    <lineage>
        <taxon>Bacteria</taxon>
        <taxon>Pseudomonadati</taxon>
        <taxon>Pseudomonadota</taxon>
        <taxon>Alphaproteobacteria</taxon>
        <taxon>Acetobacterales</taxon>
        <taxon>Roseomonadaceae</taxon>
        <taxon>Roseomonas</taxon>
    </lineage>
</organism>
<dbReference type="PANTHER" id="PTHR38340:SF1">
    <property type="entry name" value="S-LAYER PROTEIN"/>
    <property type="match status" value="1"/>
</dbReference>
<dbReference type="InterPro" id="IPR018511">
    <property type="entry name" value="Hemolysin-typ_Ca-bd_CS"/>
</dbReference>
<feature type="region of interest" description="Disordered" evidence="3">
    <location>
        <begin position="271"/>
        <end position="295"/>
    </location>
</feature>
<comment type="subcellular location">
    <subcellularLocation>
        <location evidence="1">Secreted</location>
    </subcellularLocation>
</comment>